<dbReference type="SUPFAM" id="SSF101576">
    <property type="entry name" value="Supernatant protein factor (SPF), C-terminal domain"/>
    <property type="match status" value="1"/>
</dbReference>
<reference evidence="12 13" key="2">
    <citation type="journal article" date="2022" name="Mol. Biol. Evol.">
        <title>Comparative Genomics Reveals Insights into the Divergent Evolution of Astigmatic Mites and Household Pest Adaptations.</title>
        <authorList>
            <person name="Xiong Q."/>
            <person name="Wan A.T."/>
            <person name="Liu X."/>
            <person name="Fung C.S."/>
            <person name="Xiao X."/>
            <person name="Malainual N."/>
            <person name="Hou J."/>
            <person name="Wang L."/>
            <person name="Wang M."/>
            <person name="Yang K.Y."/>
            <person name="Cui Y."/>
            <person name="Leung E.L."/>
            <person name="Nong W."/>
            <person name="Shin S.K."/>
            <person name="Au S.W."/>
            <person name="Jeong K.Y."/>
            <person name="Chew F.T."/>
            <person name="Hui J.H."/>
            <person name="Leung T.F."/>
            <person name="Tungtrongchitr A."/>
            <person name="Zhong N."/>
            <person name="Liu Z."/>
            <person name="Tsui S.K."/>
        </authorList>
    </citation>
    <scope>NUCLEOTIDE SEQUENCE [LARGE SCALE GENOMIC DNA]</scope>
    <source>
        <strain evidence="12">Derp</strain>
    </source>
</reference>
<dbReference type="Proteomes" id="UP000887458">
    <property type="component" value="Unassembled WGS sequence"/>
</dbReference>
<gene>
    <name evidence="12" type="primary">TMED2_1</name>
    <name evidence="12" type="ORF">DERP_007095</name>
</gene>
<evidence type="ECO:0000256" key="9">
    <source>
        <dbReference type="RuleBase" id="RU003827"/>
    </source>
</evidence>
<evidence type="ECO:0000256" key="10">
    <source>
        <dbReference type="SAM" id="Phobius"/>
    </source>
</evidence>
<dbReference type="InterPro" id="IPR015720">
    <property type="entry name" value="Emp24-like"/>
</dbReference>
<dbReference type="Pfam" id="PF01105">
    <property type="entry name" value="EMP24_GP25L"/>
    <property type="match status" value="1"/>
</dbReference>
<proteinExistence type="inferred from homology"/>
<dbReference type="SMART" id="SM01190">
    <property type="entry name" value="EMP24_GP25L"/>
    <property type="match status" value="1"/>
</dbReference>
<evidence type="ECO:0000256" key="7">
    <source>
        <dbReference type="ARBA" id="ARBA00023136"/>
    </source>
</evidence>
<evidence type="ECO:0000259" key="11">
    <source>
        <dbReference type="PROSITE" id="PS50866"/>
    </source>
</evidence>
<keyword evidence="4 9" id="KW-0812">Transmembrane</keyword>
<comment type="similarity">
    <text evidence="2 9">Belongs to the EMP24/GP25L family.</text>
</comment>
<comment type="caution">
    <text evidence="12">The sequence shown here is derived from an EMBL/GenBank/DDBJ whole genome shotgun (WGS) entry which is preliminary data.</text>
</comment>
<keyword evidence="7 10" id="KW-0472">Membrane</keyword>
<evidence type="ECO:0000313" key="13">
    <source>
        <dbReference type="Proteomes" id="UP000887458"/>
    </source>
</evidence>
<keyword evidence="6 10" id="KW-1133">Transmembrane helix</keyword>
<feature type="domain" description="GOLD" evidence="11">
    <location>
        <begin position="38"/>
        <end position="129"/>
    </location>
</feature>
<dbReference type="InterPro" id="IPR036598">
    <property type="entry name" value="GOLD_dom_sf"/>
</dbReference>
<evidence type="ECO:0000256" key="3">
    <source>
        <dbReference type="ARBA" id="ARBA00022473"/>
    </source>
</evidence>
<protein>
    <submittedName>
        <fullName evidence="12">Transmembrane emp24 domain-containing protein 2</fullName>
    </submittedName>
</protein>
<evidence type="ECO:0000256" key="5">
    <source>
        <dbReference type="ARBA" id="ARBA00022729"/>
    </source>
</evidence>
<dbReference type="EMBL" id="NJHN03000012">
    <property type="protein sequence ID" value="KAH9426155.1"/>
    <property type="molecule type" value="Genomic_DNA"/>
</dbReference>
<evidence type="ECO:0000256" key="1">
    <source>
        <dbReference type="ARBA" id="ARBA00004479"/>
    </source>
</evidence>
<dbReference type="PANTHER" id="PTHR22811">
    <property type="entry name" value="TRANSMEMBRANE EMP24 DOMAIN-CONTAINING PROTEIN"/>
    <property type="match status" value="1"/>
</dbReference>
<feature type="transmembrane region" description="Helical" evidence="10">
    <location>
        <begin position="12"/>
        <end position="33"/>
    </location>
</feature>
<comment type="subcellular location">
    <subcellularLocation>
        <location evidence="8">Endomembrane system</location>
        <topology evidence="8">Single-pass membrane protein</topology>
    </subcellularLocation>
    <subcellularLocation>
        <location evidence="1 9">Membrane</location>
        <topology evidence="1 9">Single-pass type I membrane protein</topology>
    </subcellularLocation>
</comment>
<dbReference type="InterPro" id="IPR009038">
    <property type="entry name" value="GOLD_dom"/>
</dbReference>
<evidence type="ECO:0000256" key="6">
    <source>
        <dbReference type="ARBA" id="ARBA00022989"/>
    </source>
</evidence>
<sequence length="220" mass="25926">MSEYKMIKFSTIIYCWLILMATINMVNMATITLDLDEQQCFHEHYIDQNRTDITVKLSIIFDVIAGGFNDINFHLKNIQTGNNICRRSGISYERLFIALNDPGTYEYCFDNDGQSVSQSIKWIRFNVILSTNYLNAQNQTYNVVDQDDEKQKLIGLNQQLYMIKYEAEIQRFSLIVHHEINEYTNYMLTVWSAFESSIIVLIVVGQVYYLKHFFETKRIL</sequence>
<name>A0ABQ8JU54_DERPT</name>
<evidence type="ECO:0000256" key="2">
    <source>
        <dbReference type="ARBA" id="ARBA00007104"/>
    </source>
</evidence>
<keyword evidence="5" id="KW-0732">Signal</keyword>
<evidence type="ECO:0000313" key="12">
    <source>
        <dbReference type="EMBL" id="KAH9426155.1"/>
    </source>
</evidence>
<dbReference type="PROSITE" id="PS50866">
    <property type="entry name" value="GOLD"/>
    <property type="match status" value="1"/>
</dbReference>
<evidence type="ECO:0000256" key="4">
    <source>
        <dbReference type="ARBA" id="ARBA00022692"/>
    </source>
</evidence>
<accession>A0ABQ8JU54</accession>
<feature type="transmembrane region" description="Helical" evidence="10">
    <location>
        <begin position="186"/>
        <end position="210"/>
    </location>
</feature>
<evidence type="ECO:0000256" key="8">
    <source>
        <dbReference type="ARBA" id="ARBA00037847"/>
    </source>
</evidence>
<keyword evidence="3" id="KW-0217">Developmental protein</keyword>
<reference evidence="12 13" key="1">
    <citation type="journal article" date="2018" name="J. Allergy Clin. Immunol.">
        <title>High-quality assembly of Dermatophagoides pteronyssinus genome and transcriptome reveals a wide range of novel allergens.</title>
        <authorList>
            <person name="Liu X.Y."/>
            <person name="Yang K.Y."/>
            <person name="Wang M.Q."/>
            <person name="Kwok J.S."/>
            <person name="Zeng X."/>
            <person name="Yang Z."/>
            <person name="Xiao X.J."/>
            <person name="Lau C.P."/>
            <person name="Li Y."/>
            <person name="Huang Z.M."/>
            <person name="Ba J.G."/>
            <person name="Yim A.K."/>
            <person name="Ouyang C.Y."/>
            <person name="Ngai S.M."/>
            <person name="Chan T.F."/>
            <person name="Leung E.L."/>
            <person name="Liu L."/>
            <person name="Liu Z.G."/>
            <person name="Tsui S.K."/>
        </authorList>
    </citation>
    <scope>NUCLEOTIDE SEQUENCE [LARGE SCALE GENOMIC DNA]</scope>
    <source>
        <strain evidence="12">Derp</strain>
    </source>
</reference>
<organism evidence="12 13">
    <name type="scientific">Dermatophagoides pteronyssinus</name>
    <name type="common">European house dust mite</name>
    <dbReference type="NCBI Taxonomy" id="6956"/>
    <lineage>
        <taxon>Eukaryota</taxon>
        <taxon>Metazoa</taxon>
        <taxon>Ecdysozoa</taxon>
        <taxon>Arthropoda</taxon>
        <taxon>Chelicerata</taxon>
        <taxon>Arachnida</taxon>
        <taxon>Acari</taxon>
        <taxon>Acariformes</taxon>
        <taxon>Sarcoptiformes</taxon>
        <taxon>Astigmata</taxon>
        <taxon>Psoroptidia</taxon>
        <taxon>Analgoidea</taxon>
        <taxon>Pyroglyphidae</taxon>
        <taxon>Dermatophagoidinae</taxon>
        <taxon>Dermatophagoides</taxon>
    </lineage>
</organism>
<keyword evidence="13" id="KW-1185">Reference proteome</keyword>